<feature type="domain" description="CCHC-type" evidence="11">
    <location>
        <begin position="341"/>
        <end position="355"/>
    </location>
</feature>
<feature type="non-terminal residue" evidence="12">
    <location>
        <position position="655"/>
    </location>
</feature>
<dbReference type="GO" id="GO:0071039">
    <property type="term" value="P:nuclear polyadenylation-dependent CUT catabolic process"/>
    <property type="evidence" value="ECO:0007669"/>
    <property type="project" value="TreeGrafter"/>
</dbReference>
<evidence type="ECO:0000259" key="11">
    <source>
        <dbReference type="PROSITE" id="PS50158"/>
    </source>
</evidence>
<name>A0A8T1SJ71_CHESE</name>
<dbReference type="GO" id="GO:0003723">
    <property type="term" value="F:RNA binding"/>
    <property type="evidence" value="ECO:0007669"/>
    <property type="project" value="TreeGrafter"/>
</dbReference>
<keyword evidence="3" id="KW-0677">Repeat</keyword>
<dbReference type="InterPro" id="IPR051644">
    <property type="entry name" value="TRAMP_AT-DNA-binding"/>
</dbReference>
<dbReference type="EMBL" id="JAHGAV010000196">
    <property type="protein sequence ID" value="KAG6928908.1"/>
    <property type="molecule type" value="Genomic_DNA"/>
</dbReference>
<evidence type="ECO:0000256" key="2">
    <source>
        <dbReference type="ARBA" id="ARBA00022723"/>
    </source>
</evidence>
<protein>
    <recommendedName>
        <fullName evidence="7">Zinc finger CCHC domain-containing protein 7</fullName>
    </recommendedName>
    <alternativeName>
        <fullName evidence="8">TRAMP-like complex RNA-binding factor ZCCHC7</fullName>
    </alternativeName>
</protein>
<dbReference type="PANTHER" id="PTHR46543">
    <property type="entry name" value="ZINC FINGER CCHC DOMAIN-CONTAINING PROTEIN 7"/>
    <property type="match status" value="1"/>
</dbReference>
<dbReference type="GO" id="GO:0005730">
    <property type="term" value="C:nucleolus"/>
    <property type="evidence" value="ECO:0007669"/>
    <property type="project" value="UniProtKB-SubCell"/>
</dbReference>
<dbReference type="Proteomes" id="UP000765507">
    <property type="component" value="Unassembled WGS sequence"/>
</dbReference>
<feature type="domain" description="CCHC-type" evidence="11">
    <location>
        <begin position="448"/>
        <end position="463"/>
    </location>
</feature>
<comment type="caution">
    <text evidence="12">The sequence shown here is derived from an EMBL/GenBank/DDBJ whole genome shotgun (WGS) entry which is preliminary data.</text>
</comment>
<dbReference type="GO" id="GO:0071037">
    <property type="term" value="P:nuclear polyadenylation-dependent snRNA catabolic process"/>
    <property type="evidence" value="ECO:0007669"/>
    <property type="project" value="TreeGrafter"/>
</dbReference>
<dbReference type="Gene3D" id="4.10.60.10">
    <property type="entry name" value="Zinc finger, CCHC-type"/>
    <property type="match status" value="2"/>
</dbReference>
<feature type="compositionally biased region" description="Basic residues" evidence="10">
    <location>
        <begin position="617"/>
        <end position="627"/>
    </location>
</feature>
<dbReference type="AlphaFoldDB" id="A0A8T1SJ71"/>
<keyword evidence="5" id="KW-0862">Zinc</keyword>
<comment type="subcellular location">
    <subcellularLocation>
        <location evidence="1">Nucleus</location>
        <location evidence="1">Nucleolus</location>
    </subcellularLocation>
</comment>
<dbReference type="GO" id="GO:0008270">
    <property type="term" value="F:zinc ion binding"/>
    <property type="evidence" value="ECO:0007669"/>
    <property type="project" value="UniProtKB-KW"/>
</dbReference>
<dbReference type="GO" id="GO:0071036">
    <property type="term" value="P:nuclear polyadenylation-dependent snoRNA catabolic process"/>
    <property type="evidence" value="ECO:0007669"/>
    <property type="project" value="TreeGrafter"/>
</dbReference>
<evidence type="ECO:0000256" key="3">
    <source>
        <dbReference type="ARBA" id="ARBA00022737"/>
    </source>
</evidence>
<gene>
    <name evidence="12" type="primary">ZCCHC7</name>
    <name evidence="12" type="ORF">G0U57_006817</name>
</gene>
<evidence type="ECO:0000256" key="6">
    <source>
        <dbReference type="ARBA" id="ARBA00023242"/>
    </source>
</evidence>
<evidence type="ECO:0000256" key="7">
    <source>
        <dbReference type="ARBA" id="ARBA00041190"/>
    </source>
</evidence>
<keyword evidence="4 9" id="KW-0863">Zinc-finger</keyword>
<dbReference type="GO" id="GO:0031499">
    <property type="term" value="C:TRAMP complex"/>
    <property type="evidence" value="ECO:0007669"/>
    <property type="project" value="TreeGrafter"/>
</dbReference>
<evidence type="ECO:0000256" key="9">
    <source>
        <dbReference type="PROSITE-ProRule" id="PRU00047"/>
    </source>
</evidence>
<dbReference type="InterPro" id="IPR001878">
    <property type="entry name" value="Znf_CCHC"/>
</dbReference>
<dbReference type="GO" id="GO:0071031">
    <property type="term" value="P:nuclear mRNA surveillance of mRNA 3'-end processing"/>
    <property type="evidence" value="ECO:0007669"/>
    <property type="project" value="TreeGrafter"/>
</dbReference>
<evidence type="ECO:0000256" key="5">
    <source>
        <dbReference type="ARBA" id="ARBA00022833"/>
    </source>
</evidence>
<feature type="region of interest" description="Disordered" evidence="10">
    <location>
        <begin position="515"/>
        <end position="655"/>
    </location>
</feature>
<dbReference type="GO" id="GO:0071035">
    <property type="term" value="P:nuclear polyadenylation-dependent rRNA catabolic process"/>
    <property type="evidence" value="ECO:0007669"/>
    <property type="project" value="TreeGrafter"/>
</dbReference>
<dbReference type="OrthoDB" id="7608935at2759"/>
<feature type="compositionally biased region" description="Basic residues" evidence="10">
    <location>
        <begin position="579"/>
        <end position="607"/>
    </location>
</feature>
<feature type="compositionally biased region" description="Basic and acidic residues" evidence="10">
    <location>
        <begin position="565"/>
        <end position="577"/>
    </location>
</feature>
<feature type="compositionally biased region" description="Polar residues" evidence="10">
    <location>
        <begin position="193"/>
        <end position="219"/>
    </location>
</feature>
<feature type="compositionally biased region" description="Basic and acidic residues" evidence="10">
    <location>
        <begin position="220"/>
        <end position="236"/>
    </location>
</feature>
<evidence type="ECO:0000313" key="12">
    <source>
        <dbReference type="EMBL" id="KAG6928908.1"/>
    </source>
</evidence>
<evidence type="ECO:0000256" key="8">
    <source>
        <dbReference type="ARBA" id="ARBA00043023"/>
    </source>
</evidence>
<dbReference type="InterPro" id="IPR036875">
    <property type="entry name" value="Znf_CCHC_sf"/>
</dbReference>
<evidence type="ECO:0000256" key="4">
    <source>
        <dbReference type="ARBA" id="ARBA00022771"/>
    </source>
</evidence>
<dbReference type="PROSITE" id="PS50158">
    <property type="entry name" value="ZF_CCHC"/>
    <property type="match status" value="2"/>
</dbReference>
<dbReference type="SUPFAM" id="SSF57756">
    <property type="entry name" value="Retrovirus zinc finger-like domains"/>
    <property type="match status" value="1"/>
</dbReference>
<accession>A0A8T1SJ71</accession>
<feature type="region of interest" description="Disordered" evidence="10">
    <location>
        <begin position="182"/>
        <end position="241"/>
    </location>
</feature>
<dbReference type="SMART" id="SM00343">
    <property type="entry name" value="ZnF_C2HC"/>
    <property type="match status" value="5"/>
</dbReference>
<evidence type="ECO:0000256" key="10">
    <source>
        <dbReference type="SAM" id="MobiDB-lite"/>
    </source>
</evidence>
<sequence length="655" mass="73950">RVSASPEARGARGSAELAPVTRAFSSPSLRRKCRRNGRGLGGVPGACSGRGGSWLVLPGAGAGSEYIRVYDLSRMFGGHGDIEAYDDDLYREESSSELSVDSEVEFHLYSQVHYAQSLGEVNGQEENEEVVDSVEKQGQSSVLISTLDQGKKLIFLDNDVVQISDGPEVIILSDTPDEDSVYKSKVKKTSTSLTPAKQYSQPGCSTRNPVRASATTTLDSDAKNSSKEKRASEKSKPTSAGRVRMIQEILVIEDSSNEEEEEESSISDSDNVESWMLLGCDTDVRDENIILNLEGCGTAVSEGEDGVDWSISDKDLEAQIGNYAPLRRTNRYYATDKSVTCRNCDKQGHLSKNCPTPKKIPPCCLCAERDHLQNTCPARFCLNCCLPGHCSRECLERAYWRKHCNRCDMKGHYADACPEIWRQYHLTTRPGSIKKSSSYSEHSALVYCYNCSQKGHYGYECSEKRMYNGAFPSSPFIYYYDDEYDIKRRAQRAKRKVDELQEAGLLPVQFKRLRKEEERRGQCHKKKKNLGKEYVKSPKEEKRHKKANKKSWAEEHKEKKHKKDVQRNNDQEEDFPKGCKTHSPKSSKKGSTKHHNTAFSPRGRKTKNGQELLDAAKKKKKKRRQRNKKDSSSTIDESLFLIKQRKKKSKQESSC</sequence>
<proteinExistence type="predicted"/>
<keyword evidence="2" id="KW-0479">Metal-binding</keyword>
<evidence type="ECO:0000313" key="13">
    <source>
        <dbReference type="Proteomes" id="UP000765507"/>
    </source>
</evidence>
<evidence type="ECO:0000256" key="1">
    <source>
        <dbReference type="ARBA" id="ARBA00004604"/>
    </source>
</evidence>
<dbReference type="PANTHER" id="PTHR46543:SF1">
    <property type="entry name" value="ZINC FINGER CCHC DOMAIN-CONTAINING PROTEIN 7"/>
    <property type="match status" value="1"/>
</dbReference>
<reference evidence="12 13" key="1">
    <citation type="journal article" date="2020" name="G3 (Bethesda)">
        <title>Draft Genome of the Common Snapping Turtle, Chelydra serpentina, a Model for Phenotypic Plasticity in Reptiles.</title>
        <authorList>
            <person name="Das D."/>
            <person name="Singh S.K."/>
            <person name="Bierstedt J."/>
            <person name="Erickson A."/>
            <person name="Galli G.L.J."/>
            <person name="Crossley D.A. 2nd"/>
            <person name="Rhen T."/>
        </authorList>
    </citation>
    <scope>NUCLEOTIDE SEQUENCE [LARGE SCALE GENOMIC DNA]</scope>
    <source>
        <strain evidence="12">KW</strain>
    </source>
</reference>
<keyword evidence="13" id="KW-1185">Reference proteome</keyword>
<organism evidence="12 13">
    <name type="scientific">Chelydra serpentina</name>
    <name type="common">Snapping turtle</name>
    <name type="synonym">Testudo serpentina</name>
    <dbReference type="NCBI Taxonomy" id="8475"/>
    <lineage>
        <taxon>Eukaryota</taxon>
        <taxon>Metazoa</taxon>
        <taxon>Chordata</taxon>
        <taxon>Craniata</taxon>
        <taxon>Vertebrata</taxon>
        <taxon>Euteleostomi</taxon>
        <taxon>Archelosauria</taxon>
        <taxon>Testudinata</taxon>
        <taxon>Testudines</taxon>
        <taxon>Cryptodira</taxon>
        <taxon>Durocryptodira</taxon>
        <taxon>Americhelydia</taxon>
        <taxon>Chelydroidea</taxon>
        <taxon>Chelydridae</taxon>
        <taxon>Chelydra</taxon>
    </lineage>
</organism>
<dbReference type="Pfam" id="PF00098">
    <property type="entry name" value="zf-CCHC"/>
    <property type="match status" value="2"/>
</dbReference>
<feature type="compositionally biased region" description="Basic and acidic residues" evidence="10">
    <location>
        <begin position="530"/>
        <end position="541"/>
    </location>
</feature>
<dbReference type="GO" id="GO:0071038">
    <property type="term" value="P:TRAMP-dependent tRNA surveillance pathway"/>
    <property type="evidence" value="ECO:0007669"/>
    <property type="project" value="TreeGrafter"/>
</dbReference>
<keyword evidence="6" id="KW-0539">Nucleus</keyword>
<dbReference type="FunFam" id="4.10.60.10:FF:000020">
    <property type="entry name" value="Zinc finger CCHC domain-containing protein 7"/>
    <property type="match status" value="1"/>
</dbReference>